<dbReference type="PANTHER" id="PTHR30250:SF11">
    <property type="entry name" value="O-ANTIGEN TRANSPORTER-RELATED"/>
    <property type="match status" value="1"/>
</dbReference>
<evidence type="ECO:0000256" key="5">
    <source>
        <dbReference type="ARBA" id="ARBA00023136"/>
    </source>
</evidence>
<evidence type="ECO:0000313" key="7">
    <source>
        <dbReference type="EMBL" id="THG37228.1"/>
    </source>
</evidence>
<feature type="transmembrane region" description="Helical" evidence="6">
    <location>
        <begin position="47"/>
        <end position="67"/>
    </location>
</feature>
<dbReference type="Proteomes" id="UP000308978">
    <property type="component" value="Unassembled WGS sequence"/>
</dbReference>
<comment type="caution">
    <text evidence="7">The sequence shown here is derived from an EMBL/GenBank/DDBJ whole genome shotgun (WGS) entry which is preliminary data.</text>
</comment>
<feature type="transmembrane region" description="Helical" evidence="6">
    <location>
        <begin position="145"/>
        <end position="167"/>
    </location>
</feature>
<feature type="transmembrane region" description="Helical" evidence="6">
    <location>
        <begin position="113"/>
        <end position="133"/>
    </location>
</feature>
<feature type="transmembrane region" description="Helical" evidence="6">
    <location>
        <begin position="211"/>
        <end position="232"/>
    </location>
</feature>
<dbReference type="AlphaFoldDB" id="A0A4S4G346"/>
<accession>A0A4S4G346</accession>
<feature type="transmembrane region" description="Helical" evidence="6">
    <location>
        <begin position="87"/>
        <end position="107"/>
    </location>
</feature>
<comment type="subcellular location">
    <subcellularLocation>
        <location evidence="1">Cell membrane</location>
        <topology evidence="1">Multi-pass membrane protein</topology>
    </subcellularLocation>
</comment>
<feature type="transmembrane region" description="Helical" evidence="6">
    <location>
        <begin position="173"/>
        <end position="191"/>
    </location>
</feature>
<dbReference type="PANTHER" id="PTHR30250">
    <property type="entry name" value="PST FAMILY PREDICTED COLANIC ACID TRANSPORTER"/>
    <property type="match status" value="1"/>
</dbReference>
<feature type="transmembrane region" description="Helical" evidence="6">
    <location>
        <begin position="21"/>
        <end position="41"/>
    </location>
</feature>
<keyword evidence="2" id="KW-1003">Cell membrane</keyword>
<keyword evidence="3 6" id="KW-0812">Transmembrane</keyword>
<evidence type="ECO:0000256" key="6">
    <source>
        <dbReference type="SAM" id="Phobius"/>
    </source>
</evidence>
<proteinExistence type="predicted"/>
<evidence type="ECO:0000256" key="2">
    <source>
        <dbReference type="ARBA" id="ARBA00022475"/>
    </source>
</evidence>
<organism evidence="7 8">
    <name type="scientific">Adlercreutzia caecimuris</name>
    <dbReference type="NCBI Taxonomy" id="671266"/>
    <lineage>
        <taxon>Bacteria</taxon>
        <taxon>Bacillati</taxon>
        <taxon>Actinomycetota</taxon>
        <taxon>Coriobacteriia</taxon>
        <taxon>Eggerthellales</taxon>
        <taxon>Eggerthellaceae</taxon>
        <taxon>Adlercreutzia</taxon>
    </lineage>
</organism>
<feature type="transmembrane region" description="Helical" evidence="6">
    <location>
        <begin position="252"/>
        <end position="276"/>
    </location>
</feature>
<evidence type="ECO:0000256" key="3">
    <source>
        <dbReference type="ARBA" id="ARBA00022692"/>
    </source>
</evidence>
<feature type="transmembrane region" description="Helical" evidence="6">
    <location>
        <begin position="359"/>
        <end position="379"/>
    </location>
</feature>
<dbReference type="PROSITE" id="PS51257">
    <property type="entry name" value="PROKAR_LIPOPROTEIN"/>
    <property type="match status" value="1"/>
</dbReference>
<keyword evidence="4 6" id="KW-1133">Transmembrane helix</keyword>
<sequence length="417" mass="44864">MEQRKTPPAGLSVKANMLWNSAGSITVLACQWLLTIVVVRLSGDYEAAGVLSLALAVYNIFAPISVYRMYVYQVSDVKRENTTGEYLTFRLVTTAIALTALIAYAAITCTPSALPAIILFALYRLSARIIEVLHGADQLNGRMDYIGKSMIAQGVLCFAEFCIVFALTQNLELAIGGMVVVTCLIGLLYDYPRARQFGPIRFGISRKKTHFLLLSCLPIVVAAVACNAAPSVPRQALAFLASDSALGIYTSVAAPVTIVQMGASYLYNPLLSIISADYAAGRKRKLLTTLAKISGGIALIGVVCALGFQLCGAWVLSLLFGPSIEPYTYLLMPAIASTIVCAYFWFLDNMLVALRSFRGSFVSNIGALVASLALSYPFISLWNMNGVSFTCIAAFAIGVLLGVIYLEKLIKEMEGNG</sequence>
<feature type="transmembrane region" description="Helical" evidence="6">
    <location>
        <begin position="327"/>
        <end position="347"/>
    </location>
</feature>
<evidence type="ECO:0000313" key="8">
    <source>
        <dbReference type="Proteomes" id="UP000308978"/>
    </source>
</evidence>
<gene>
    <name evidence="7" type="ORF">E5986_07050</name>
</gene>
<dbReference type="InterPro" id="IPR050833">
    <property type="entry name" value="Poly_Biosynth_Transport"/>
</dbReference>
<evidence type="ECO:0000256" key="1">
    <source>
        <dbReference type="ARBA" id="ARBA00004651"/>
    </source>
</evidence>
<dbReference type="EMBL" id="SSTJ01000007">
    <property type="protein sequence ID" value="THG37228.1"/>
    <property type="molecule type" value="Genomic_DNA"/>
</dbReference>
<reference evidence="7 8" key="1">
    <citation type="submission" date="2019-04" db="EMBL/GenBank/DDBJ databases">
        <title>Microbes associate with the intestines of laboratory mice.</title>
        <authorList>
            <person name="Navarre W."/>
            <person name="Wong E."/>
            <person name="Huang K.C."/>
            <person name="Tropini C."/>
            <person name="Ng K."/>
            <person name="Yu B."/>
        </authorList>
    </citation>
    <scope>NUCLEOTIDE SEQUENCE [LARGE SCALE GENOMIC DNA]</scope>
    <source>
        <strain evidence="7 8">NM80_B27</strain>
    </source>
</reference>
<protein>
    <submittedName>
        <fullName evidence="7">Lipopolysaccharide biosynthesis protein</fullName>
    </submittedName>
</protein>
<feature type="transmembrane region" description="Helical" evidence="6">
    <location>
        <begin position="385"/>
        <end position="406"/>
    </location>
</feature>
<dbReference type="GO" id="GO:0005886">
    <property type="term" value="C:plasma membrane"/>
    <property type="evidence" value="ECO:0007669"/>
    <property type="project" value="UniProtKB-SubCell"/>
</dbReference>
<keyword evidence="5 6" id="KW-0472">Membrane</keyword>
<name>A0A4S4G346_9ACTN</name>
<evidence type="ECO:0000256" key="4">
    <source>
        <dbReference type="ARBA" id="ARBA00022989"/>
    </source>
</evidence>
<feature type="transmembrane region" description="Helical" evidence="6">
    <location>
        <begin position="297"/>
        <end position="321"/>
    </location>
</feature>